<dbReference type="EMBL" id="LBBT01000315">
    <property type="protein sequence ID" value="KKY00216.1"/>
    <property type="molecule type" value="Genomic_DNA"/>
</dbReference>
<keyword evidence="2" id="KW-1185">Reference proteome</keyword>
<dbReference type="Proteomes" id="UP000034407">
    <property type="component" value="Unassembled WGS sequence"/>
</dbReference>
<name>A0A0M3DDL6_9FIRM</name>
<dbReference type="AlphaFoldDB" id="A0A0M3DDL6"/>
<accession>A0A0M3DDL6</accession>
<dbReference type="RefSeq" id="WP_046824038.1">
    <property type="nucleotide sequence ID" value="NZ_LBBT01000315.1"/>
</dbReference>
<evidence type="ECO:0000313" key="2">
    <source>
        <dbReference type="Proteomes" id="UP000034407"/>
    </source>
</evidence>
<sequence>MNKRVQSLIIGGVLVSVIYGSGTIINANETNENVSEIVYSNNQGDTVVEQNEYLAMTELNENSDSKLKKMGYSNEDIKDIRNYKENYKENIEYLKGLDNSILEDMEYNSSQIDTIKTFEGTEEEMIRASATVSIGFNGSLSKGSRSNATINMWFNWRGMPSSRGRDILAIYNGEGMYYYADQSYLNIENYDTARGKTHKYNIGATRDGANNKGLSFKFKTYTPYSKTCYTKKGMGRVKLTRAKYINEVGIRVAYGKGNVSLSPSVSFPAGGGISFGNGCKEIKDSFRLIR</sequence>
<proteinExistence type="predicted"/>
<reference evidence="1 2" key="1">
    <citation type="submission" date="2015-04" db="EMBL/GenBank/DDBJ databases">
        <title>Microcin producing Clostridium sp. JC272T.</title>
        <authorList>
            <person name="Jyothsna T."/>
            <person name="Sasikala C."/>
            <person name="Ramana C."/>
        </authorList>
    </citation>
    <scope>NUCLEOTIDE SEQUENCE [LARGE SCALE GENOMIC DNA]</scope>
    <source>
        <strain evidence="1 2">JC272</strain>
    </source>
</reference>
<evidence type="ECO:0000313" key="1">
    <source>
        <dbReference type="EMBL" id="KKY00216.1"/>
    </source>
</evidence>
<gene>
    <name evidence="1" type="ORF">VN21_15460</name>
</gene>
<dbReference type="OrthoDB" id="2084789at2"/>
<organism evidence="1 2">
    <name type="scientific">Paraclostridium benzoelyticum</name>
    <dbReference type="NCBI Taxonomy" id="1629550"/>
    <lineage>
        <taxon>Bacteria</taxon>
        <taxon>Bacillati</taxon>
        <taxon>Bacillota</taxon>
        <taxon>Clostridia</taxon>
        <taxon>Peptostreptococcales</taxon>
        <taxon>Peptostreptococcaceae</taxon>
        <taxon>Paraclostridium</taxon>
    </lineage>
</organism>
<dbReference type="PATRIC" id="fig|1629550.3.peg.2560"/>
<comment type="caution">
    <text evidence="1">The sequence shown here is derived from an EMBL/GenBank/DDBJ whole genome shotgun (WGS) entry which is preliminary data.</text>
</comment>
<protein>
    <submittedName>
        <fullName evidence="1">Uncharacterized protein</fullName>
    </submittedName>
</protein>